<gene>
    <name evidence="1" type="ORF">AXF42_Ash012779</name>
</gene>
<organism evidence="1 2">
    <name type="scientific">Apostasia shenzhenica</name>
    <dbReference type="NCBI Taxonomy" id="1088818"/>
    <lineage>
        <taxon>Eukaryota</taxon>
        <taxon>Viridiplantae</taxon>
        <taxon>Streptophyta</taxon>
        <taxon>Embryophyta</taxon>
        <taxon>Tracheophyta</taxon>
        <taxon>Spermatophyta</taxon>
        <taxon>Magnoliopsida</taxon>
        <taxon>Liliopsida</taxon>
        <taxon>Asparagales</taxon>
        <taxon>Orchidaceae</taxon>
        <taxon>Apostasioideae</taxon>
        <taxon>Apostasia</taxon>
    </lineage>
</organism>
<reference evidence="1 2" key="1">
    <citation type="journal article" date="2017" name="Nature">
        <title>The Apostasia genome and the evolution of orchids.</title>
        <authorList>
            <person name="Zhang G.Q."/>
            <person name="Liu K.W."/>
            <person name="Li Z."/>
            <person name="Lohaus R."/>
            <person name="Hsiao Y.Y."/>
            <person name="Niu S.C."/>
            <person name="Wang J.Y."/>
            <person name="Lin Y.C."/>
            <person name="Xu Q."/>
            <person name="Chen L.J."/>
            <person name="Yoshida K."/>
            <person name="Fujiwara S."/>
            <person name="Wang Z.W."/>
            <person name="Zhang Y.Q."/>
            <person name="Mitsuda N."/>
            <person name="Wang M."/>
            <person name="Liu G.H."/>
            <person name="Pecoraro L."/>
            <person name="Huang H.X."/>
            <person name="Xiao X.J."/>
            <person name="Lin M."/>
            <person name="Wu X.Y."/>
            <person name="Wu W.L."/>
            <person name="Chen Y.Y."/>
            <person name="Chang S.B."/>
            <person name="Sakamoto S."/>
            <person name="Ohme-Takagi M."/>
            <person name="Yagi M."/>
            <person name="Zeng S.J."/>
            <person name="Shen C.Y."/>
            <person name="Yeh C.M."/>
            <person name="Luo Y.B."/>
            <person name="Tsai W.C."/>
            <person name="Van de Peer Y."/>
            <person name="Liu Z.J."/>
        </authorList>
    </citation>
    <scope>NUCLEOTIDE SEQUENCE [LARGE SCALE GENOMIC DNA]</scope>
    <source>
        <strain evidence="2">cv. Shenzhen</strain>
        <tissue evidence="1">Stem</tissue>
    </source>
</reference>
<dbReference type="AlphaFoldDB" id="A0A2I0AM72"/>
<sequence length="98" mass="10483">MKLSGAFSMSSTPAHLVCRQTPQTSHAIILSPSSSSAPHVHSTTQFSVPFSIRNLPSFPSPATHLPRICTIPSASEICLMLFDSESSPNPTICCGWNL</sequence>
<proteinExistence type="predicted"/>
<dbReference type="Proteomes" id="UP000236161">
    <property type="component" value="Unassembled WGS sequence"/>
</dbReference>
<dbReference type="EMBL" id="KZ451970">
    <property type="protein sequence ID" value="PKA56649.1"/>
    <property type="molecule type" value="Genomic_DNA"/>
</dbReference>
<name>A0A2I0AM72_9ASPA</name>
<evidence type="ECO:0000313" key="1">
    <source>
        <dbReference type="EMBL" id="PKA56649.1"/>
    </source>
</evidence>
<keyword evidence="2" id="KW-1185">Reference proteome</keyword>
<protein>
    <submittedName>
        <fullName evidence="1">Uncharacterized protein</fullName>
    </submittedName>
</protein>
<accession>A0A2I0AM72</accession>
<evidence type="ECO:0000313" key="2">
    <source>
        <dbReference type="Proteomes" id="UP000236161"/>
    </source>
</evidence>